<keyword evidence="3 5" id="KW-0378">Hydrolase</keyword>
<dbReference type="InterPro" id="IPR011006">
    <property type="entry name" value="CheY-like_superfamily"/>
</dbReference>
<dbReference type="SUPFAM" id="SSF52738">
    <property type="entry name" value="Methylesterase CheB, C-terminal domain"/>
    <property type="match status" value="1"/>
</dbReference>
<feature type="active site" evidence="5 6">
    <location>
        <position position="189"/>
    </location>
</feature>
<keyword evidence="5 7" id="KW-0597">Phosphoprotein</keyword>
<keyword evidence="11" id="KW-1185">Reference proteome</keyword>
<dbReference type="SMART" id="SM00448">
    <property type="entry name" value="REC"/>
    <property type="match status" value="1"/>
</dbReference>
<protein>
    <recommendedName>
        <fullName evidence="5">Protein-glutamate methylesterase/protein-glutamine glutaminase</fullName>
        <ecNumber evidence="5">3.1.1.61</ecNumber>
        <ecNumber evidence="5">3.5.1.44</ecNumber>
    </recommendedName>
</protein>
<dbReference type="PIRSF" id="PIRSF000876">
    <property type="entry name" value="RR_chemtxs_CheB"/>
    <property type="match status" value="1"/>
</dbReference>
<keyword evidence="1 5" id="KW-0963">Cytoplasm</keyword>
<dbReference type="InterPro" id="IPR008248">
    <property type="entry name" value="CheB-like"/>
</dbReference>
<dbReference type="SUPFAM" id="SSF52172">
    <property type="entry name" value="CheY-like"/>
    <property type="match status" value="1"/>
</dbReference>
<dbReference type="InterPro" id="IPR000673">
    <property type="entry name" value="Sig_transdc_resp-reg_Me-estase"/>
</dbReference>
<feature type="active site" evidence="5 6">
    <location>
        <position position="281"/>
    </location>
</feature>
<dbReference type="InterPro" id="IPR001789">
    <property type="entry name" value="Sig_transdc_resp-reg_receiver"/>
</dbReference>
<comment type="catalytic activity">
    <reaction evidence="5">
        <text>L-glutaminyl-[protein] + H2O = L-glutamyl-[protein] + NH4(+)</text>
        <dbReference type="Rhea" id="RHEA:16441"/>
        <dbReference type="Rhea" id="RHEA-COMP:10207"/>
        <dbReference type="Rhea" id="RHEA-COMP:10208"/>
        <dbReference type="ChEBI" id="CHEBI:15377"/>
        <dbReference type="ChEBI" id="CHEBI:28938"/>
        <dbReference type="ChEBI" id="CHEBI:29973"/>
        <dbReference type="ChEBI" id="CHEBI:30011"/>
        <dbReference type="EC" id="3.5.1.44"/>
    </reaction>
</comment>
<comment type="similarity">
    <text evidence="5">Belongs to the CheB family.</text>
</comment>
<evidence type="ECO:0000256" key="1">
    <source>
        <dbReference type="ARBA" id="ARBA00022490"/>
    </source>
</evidence>
<comment type="caution">
    <text evidence="10">The sequence shown here is derived from an EMBL/GenBank/DDBJ whole genome shotgun (WGS) entry which is preliminary data.</text>
</comment>
<evidence type="ECO:0000256" key="2">
    <source>
        <dbReference type="ARBA" id="ARBA00022500"/>
    </source>
</evidence>
<dbReference type="GO" id="GO:0006935">
    <property type="term" value="P:chemotaxis"/>
    <property type="evidence" value="ECO:0007669"/>
    <property type="project" value="UniProtKB-UniRule"/>
</dbReference>
<dbReference type="Gene3D" id="3.40.50.2300">
    <property type="match status" value="1"/>
</dbReference>
<dbReference type="EC" id="3.1.1.61" evidence="5"/>
<evidence type="ECO:0000313" key="11">
    <source>
        <dbReference type="Proteomes" id="UP000587760"/>
    </source>
</evidence>
<dbReference type="CDD" id="cd17541">
    <property type="entry name" value="REC_CheB-like"/>
    <property type="match status" value="1"/>
</dbReference>
<evidence type="ECO:0000259" key="9">
    <source>
        <dbReference type="PROSITE" id="PS50122"/>
    </source>
</evidence>
<dbReference type="GO" id="GO:0005737">
    <property type="term" value="C:cytoplasm"/>
    <property type="evidence" value="ECO:0007669"/>
    <property type="project" value="UniProtKB-SubCell"/>
</dbReference>
<dbReference type="Pfam" id="PF01339">
    <property type="entry name" value="CheB_methylest"/>
    <property type="match status" value="1"/>
</dbReference>
<dbReference type="PANTHER" id="PTHR42872:SF6">
    <property type="entry name" value="PROTEIN-GLUTAMATE METHYLESTERASE_PROTEIN-GLUTAMINE GLUTAMINASE"/>
    <property type="match status" value="1"/>
</dbReference>
<evidence type="ECO:0000256" key="6">
    <source>
        <dbReference type="PROSITE-ProRule" id="PRU00050"/>
    </source>
</evidence>
<evidence type="ECO:0000259" key="8">
    <source>
        <dbReference type="PROSITE" id="PS50110"/>
    </source>
</evidence>
<dbReference type="InterPro" id="IPR035909">
    <property type="entry name" value="CheB_C"/>
</dbReference>
<dbReference type="HAMAP" id="MF_00099">
    <property type="entry name" value="CheB_chemtxs"/>
    <property type="match status" value="1"/>
</dbReference>
<comment type="PTM">
    <text evidence="5">Phosphorylated by CheA. Phosphorylation of the N-terminal regulatory domain activates the methylesterase activity.</text>
</comment>
<dbReference type="GO" id="GO:0008984">
    <property type="term" value="F:protein-glutamate methylesterase activity"/>
    <property type="evidence" value="ECO:0007669"/>
    <property type="project" value="UniProtKB-UniRule"/>
</dbReference>
<accession>A0A841RCV4</accession>
<evidence type="ECO:0000256" key="4">
    <source>
        <dbReference type="ARBA" id="ARBA00048267"/>
    </source>
</evidence>
<organism evidence="10 11">
    <name type="scientific">Spirochaeta isovalerica</name>
    <dbReference type="NCBI Taxonomy" id="150"/>
    <lineage>
        <taxon>Bacteria</taxon>
        <taxon>Pseudomonadati</taxon>
        <taxon>Spirochaetota</taxon>
        <taxon>Spirochaetia</taxon>
        <taxon>Spirochaetales</taxon>
        <taxon>Spirochaetaceae</taxon>
        <taxon>Spirochaeta</taxon>
    </lineage>
</organism>
<keyword evidence="2 5" id="KW-0145">Chemotaxis</keyword>
<comment type="catalytic activity">
    <reaction evidence="4 5">
        <text>[protein]-L-glutamate 5-O-methyl ester + H2O = L-glutamyl-[protein] + methanol + H(+)</text>
        <dbReference type="Rhea" id="RHEA:23236"/>
        <dbReference type="Rhea" id="RHEA-COMP:10208"/>
        <dbReference type="Rhea" id="RHEA-COMP:10311"/>
        <dbReference type="ChEBI" id="CHEBI:15377"/>
        <dbReference type="ChEBI" id="CHEBI:15378"/>
        <dbReference type="ChEBI" id="CHEBI:17790"/>
        <dbReference type="ChEBI" id="CHEBI:29973"/>
        <dbReference type="ChEBI" id="CHEBI:82795"/>
        <dbReference type="EC" id="3.1.1.61"/>
    </reaction>
</comment>
<comment type="function">
    <text evidence="5">Involved in chemotaxis. Part of a chemotaxis signal transduction system that modulates chemotaxis in response to various stimuli. Catalyzes the demethylation of specific methylglutamate residues introduced into the chemoreceptors (methyl-accepting chemotaxis proteins or MCP) by CheR. Also mediates the irreversible deamidation of specific glutamine residues to glutamic acid.</text>
</comment>
<dbReference type="GO" id="GO:0050568">
    <property type="term" value="F:protein-glutamine glutaminase activity"/>
    <property type="evidence" value="ECO:0007669"/>
    <property type="project" value="UniProtKB-UniRule"/>
</dbReference>
<feature type="domain" description="Response regulatory" evidence="8">
    <location>
        <begin position="2"/>
        <end position="117"/>
    </location>
</feature>
<feature type="active site" evidence="5 6">
    <location>
        <position position="162"/>
    </location>
</feature>
<dbReference type="Gene3D" id="3.40.50.180">
    <property type="entry name" value="Methylesterase CheB, C-terminal domain"/>
    <property type="match status" value="1"/>
</dbReference>
<dbReference type="EMBL" id="JACHGJ010000008">
    <property type="protein sequence ID" value="MBB6481835.1"/>
    <property type="molecule type" value="Genomic_DNA"/>
</dbReference>
<evidence type="ECO:0000256" key="7">
    <source>
        <dbReference type="PROSITE-ProRule" id="PRU00169"/>
    </source>
</evidence>
<comment type="subcellular location">
    <subcellularLocation>
        <location evidence="5">Cytoplasm</location>
    </subcellularLocation>
</comment>
<feature type="modified residue" description="4-aspartylphosphate" evidence="5 7">
    <location>
        <position position="53"/>
    </location>
</feature>
<dbReference type="AlphaFoldDB" id="A0A841RCV4"/>
<proteinExistence type="inferred from homology"/>
<evidence type="ECO:0000256" key="3">
    <source>
        <dbReference type="ARBA" id="ARBA00022801"/>
    </source>
</evidence>
<dbReference type="Proteomes" id="UP000587760">
    <property type="component" value="Unassembled WGS sequence"/>
</dbReference>
<name>A0A841RCV4_9SPIO</name>
<feature type="domain" description="CheB-type methylesterase" evidence="9">
    <location>
        <begin position="153"/>
        <end position="338"/>
    </location>
</feature>
<dbReference type="EC" id="3.5.1.44" evidence="5"/>
<dbReference type="PROSITE" id="PS50122">
    <property type="entry name" value="CHEB"/>
    <property type="match status" value="1"/>
</dbReference>
<comment type="domain">
    <text evidence="5">Contains a C-terminal catalytic domain, and an N-terminal region which modulates catalytic activity.</text>
</comment>
<dbReference type="PANTHER" id="PTHR42872">
    <property type="entry name" value="PROTEIN-GLUTAMATE METHYLESTERASE/PROTEIN-GLUTAMINE GLUTAMINASE"/>
    <property type="match status" value="1"/>
</dbReference>
<evidence type="ECO:0000313" key="10">
    <source>
        <dbReference type="EMBL" id="MBB6481835.1"/>
    </source>
</evidence>
<dbReference type="CDD" id="cd16432">
    <property type="entry name" value="CheB_Rec"/>
    <property type="match status" value="1"/>
</dbReference>
<dbReference type="PROSITE" id="PS50110">
    <property type="entry name" value="RESPONSE_REGULATORY"/>
    <property type="match status" value="1"/>
</dbReference>
<gene>
    <name evidence="5" type="primary">cheB</name>
    <name evidence="10" type="ORF">HNR50_003516</name>
</gene>
<sequence>MRLLLVDDSMLVRSMMKSLIGEWEGFDIIGEASNGAAGVEMAARLKPDLILMDVNMPVMNGIEATRQIMESAPLPIIVFTSEDVSKIGYDAISAGALEVVPKPDITKMNDPVFTKGFRNVLNHVARFGALKIGTGPSRGVNRGNSGVGGIGKPFDLLVIGASTGGPSAVRKVLSDLPGNFPVPILLSQHIELGFDQGYADWLDEATDLKVSLAGESQKLTGGTVLVARATHHLVCSRGAALLDDGPAIANQKPSIDRMFLSALEEYGSRLAGVLLTGMGQDGAKGCKAIVDKGGTTLVQNQASSMIFGMPKAAIELGGASRVLSLEEIGPVLRRMAGV</sequence>
<evidence type="ECO:0000256" key="5">
    <source>
        <dbReference type="HAMAP-Rule" id="MF_00099"/>
    </source>
</evidence>
<dbReference type="RefSeq" id="WP_184748072.1">
    <property type="nucleotide sequence ID" value="NZ_JACHGJ010000008.1"/>
</dbReference>
<dbReference type="GO" id="GO:0000156">
    <property type="term" value="F:phosphorelay response regulator activity"/>
    <property type="evidence" value="ECO:0007669"/>
    <property type="project" value="InterPro"/>
</dbReference>
<dbReference type="Pfam" id="PF00072">
    <property type="entry name" value="Response_reg"/>
    <property type="match status" value="1"/>
</dbReference>
<reference evidence="10 11" key="1">
    <citation type="submission" date="2020-08" db="EMBL/GenBank/DDBJ databases">
        <title>Genomic Encyclopedia of Type Strains, Phase IV (KMG-IV): sequencing the most valuable type-strain genomes for metagenomic binning, comparative biology and taxonomic classification.</title>
        <authorList>
            <person name="Goeker M."/>
        </authorList>
    </citation>
    <scope>NUCLEOTIDE SEQUENCE [LARGE SCALE GENOMIC DNA]</scope>
    <source>
        <strain evidence="10 11">DSM 2461</strain>
    </source>
</reference>